<feature type="region of interest" description="Disordered" evidence="1">
    <location>
        <begin position="919"/>
        <end position="943"/>
    </location>
</feature>
<name>A0A0K6S8L5_9ALVE</name>
<feature type="region of interest" description="Disordered" evidence="1">
    <location>
        <begin position="3748"/>
        <end position="3784"/>
    </location>
</feature>
<feature type="region of interest" description="Disordered" evidence="1">
    <location>
        <begin position="2115"/>
        <end position="2143"/>
    </location>
</feature>
<feature type="region of interest" description="Disordered" evidence="1">
    <location>
        <begin position="2914"/>
        <end position="2946"/>
    </location>
</feature>
<feature type="region of interest" description="Disordered" evidence="1">
    <location>
        <begin position="5195"/>
        <end position="5259"/>
    </location>
</feature>
<feature type="compositionally biased region" description="Polar residues" evidence="1">
    <location>
        <begin position="1144"/>
        <end position="1156"/>
    </location>
</feature>
<feature type="compositionally biased region" description="Basic and acidic residues" evidence="1">
    <location>
        <begin position="1814"/>
        <end position="1848"/>
    </location>
</feature>
<feature type="region of interest" description="Disordered" evidence="1">
    <location>
        <begin position="3980"/>
        <end position="4004"/>
    </location>
</feature>
<reference evidence="2" key="1">
    <citation type="submission" date="2014-11" db="EMBL/GenBank/DDBJ databases">
        <title>Molecular phylogeny of cliff fern family Woodsiaceae with morphological implications.</title>
        <authorList>
            <person name="Shao Y.-Z."/>
            <person name="Wei R."/>
            <person name="Zhang X.-C."/>
        </authorList>
    </citation>
    <scope>NUCLEOTIDE SEQUENCE</scope>
</reference>
<feature type="compositionally biased region" description="Acidic residues" evidence="1">
    <location>
        <begin position="4408"/>
        <end position="4419"/>
    </location>
</feature>
<feature type="region of interest" description="Disordered" evidence="1">
    <location>
        <begin position="868"/>
        <end position="904"/>
    </location>
</feature>
<feature type="compositionally biased region" description="Basic residues" evidence="1">
    <location>
        <begin position="2115"/>
        <end position="2130"/>
    </location>
</feature>
<feature type="region of interest" description="Disordered" evidence="1">
    <location>
        <begin position="5337"/>
        <end position="5367"/>
    </location>
</feature>
<feature type="compositionally biased region" description="Polar residues" evidence="1">
    <location>
        <begin position="4129"/>
        <end position="4159"/>
    </location>
</feature>
<feature type="compositionally biased region" description="Pro residues" evidence="1">
    <location>
        <begin position="4871"/>
        <end position="4881"/>
    </location>
</feature>
<feature type="compositionally biased region" description="Low complexity" evidence="1">
    <location>
        <begin position="5232"/>
        <end position="5244"/>
    </location>
</feature>
<organism evidence="2">
    <name type="scientific">Chromera velia CCMP2878</name>
    <dbReference type="NCBI Taxonomy" id="1169474"/>
    <lineage>
        <taxon>Eukaryota</taxon>
        <taxon>Sar</taxon>
        <taxon>Alveolata</taxon>
        <taxon>Colpodellida</taxon>
        <taxon>Chromeraceae</taxon>
        <taxon>Chromera</taxon>
    </lineage>
</organism>
<evidence type="ECO:0000256" key="1">
    <source>
        <dbReference type="SAM" id="MobiDB-lite"/>
    </source>
</evidence>
<feature type="compositionally biased region" description="Basic and acidic residues" evidence="1">
    <location>
        <begin position="4738"/>
        <end position="4781"/>
    </location>
</feature>
<feature type="compositionally biased region" description="Basic residues" evidence="1">
    <location>
        <begin position="3980"/>
        <end position="3996"/>
    </location>
</feature>
<feature type="compositionally biased region" description="Low complexity" evidence="1">
    <location>
        <begin position="3584"/>
        <end position="3594"/>
    </location>
</feature>
<feature type="region of interest" description="Disordered" evidence="1">
    <location>
        <begin position="3531"/>
        <end position="3602"/>
    </location>
</feature>
<feature type="region of interest" description="Disordered" evidence="1">
    <location>
        <begin position="125"/>
        <end position="148"/>
    </location>
</feature>
<feature type="region of interest" description="Disordered" evidence="1">
    <location>
        <begin position="4405"/>
        <end position="4457"/>
    </location>
</feature>
<feature type="region of interest" description="Disordered" evidence="1">
    <location>
        <begin position="3835"/>
        <end position="3871"/>
    </location>
</feature>
<feature type="region of interest" description="Disordered" evidence="1">
    <location>
        <begin position="4484"/>
        <end position="4524"/>
    </location>
</feature>
<feature type="compositionally biased region" description="Basic and acidic residues" evidence="1">
    <location>
        <begin position="478"/>
        <end position="487"/>
    </location>
</feature>
<feature type="compositionally biased region" description="Basic and acidic residues" evidence="1">
    <location>
        <begin position="1512"/>
        <end position="1530"/>
    </location>
</feature>
<feature type="region of interest" description="Disordered" evidence="1">
    <location>
        <begin position="530"/>
        <end position="596"/>
    </location>
</feature>
<evidence type="ECO:0008006" key="3">
    <source>
        <dbReference type="Google" id="ProtNLM"/>
    </source>
</evidence>
<feature type="region of interest" description="Disordered" evidence="1">
    <location>
        <begin position="1091"/>
        <end position="1156"/>
    </location>
</feature>
<feature type="compositionally biased region" description="Low complexity" evidence="1">
    <location>
        <begin position="868"/>
        <end position="889"/>
    </location>
</feature>
<feature type="compositionally biased region" description="Basic and acidic residues" evidence="1">
    <location>
        <begin position="5247"/>
        <end position="5259"/>
    </location>
</feature>
<feature type="region of interest" description="Disordered" evidence="1">
    <location>
        <begin position="1500"/>
        <end position="1580"/>
    </location>
</feature>
<protein>
    <recommendedName>
        <fullName evidence="3">Protein kinase domain-containing protein</fullName>
    </recommendedName>
</protein>
<feature type="compositionally biased region" description="Basic and acidic residues" evidence="1">
    <location>
        <begin position="2914"/>
        <end position="2941"/>
    </location>
</feature>
<feature type="compositionally biased region" description="Low complexity" evidence="1">
    <location>
        <begin position="550"/>
        <end position="560"/>
    </location>
</feature>
<feature type="compositionally biased region" description="Basic residues" evidence="1">
    <location>
        <begin position="5144"/>
        <end position="5163"/>
    </location>
</feature>
<accession>A0A0K6S8L5</accession>
<feature type="compositionally biased region" description="Basic and acidic residues" evidence="1">
    <location>
        <begin position="1111"/>
        <end position="1128"/>
    </location>
</feature>
<feature type="region of interest" description="Disordered" evidence="1">
    <location>
        <begin position="3706"/>
        <end position="3732"/>
    </location>
</feature>
<feature type="region of interest" description="Disordered" evidence="1">
    <location>
        <begin position="4091"/>
        <end position="4190"/>
    </location>
</feature>
<feature type="region of interest" description="Disordered" evidence="1">
    <location>
        <begin position="3042"/>
        <end position="3064"/>
    </location>
</feature>
<feature type="region of interest" description="Disordered" evidence="1">
    <location>
        <begin position="2011"/>
        <end position="2038"/>
    </location>
</feature>
<feature type="region of interest" description="Disordered" evidence="1">
    <location>
        <begin position="365"/>
        <end position="407"/>
    </location>
</feature>
<feature type="compositionally biased region" description="Low complexity" evidence="1">
    <location>
        <begin position="4599"/>
        <end position="4613"/>
    </location>
</feature>
<proteinExistence type="predicted"/>
<feature type="region of interest" description="Disordered" evidence="1">
    <location>
        <begin position="3469"/>
        <end position="3517"/>
    </location>
</feature>
<feature type="compositionally biased region" description="Basic and acidic residues" evidence="1">
    <location>
        <begin position="2834"/>
        <end position="2849"/>
    </location>
</feature>
<sequence>MDLGVFRGLQKAPKAYLDDVVRTDVQHTASGRLYSVLTPTLKMAKGEHSFLYRARVWADLSYHPHLQQLFFWRETANPKEVVEASGAVRIGRLFLQQTPSINRAIRSLDDVASASGIYAIDLSTDKDREGGKEEEESDVESVDGEEDGKKQQRFLSTLDALIQISLCLEHLHGQGVHHMALTGASVMLSLDTSFTKQGLGGSSVDRLLRPFHLRLSNLLHLETGETEEERKVMRRADVLCLCLLGLQLLAGVEAFSLPSALATGGGVKRVPLRMPASPGTPTPTGHFGGILGGLLSSLKSSASFNVGGAAASLASARKAREKAAEAELERQALPPLLQADEPRLSSPHAVASLLLKRQRLKDRKWRQQQGKLHEFRFPEEKSRTRGDGRSRRQSHQSDDTLPGEEEEEDCYLVRWQNELMQPWQPSFPSPSLWDHSESRGGREMEVPTLDFLLPPPTIVPWRGKVQEHQQQQLESAEEERQRSERDIRANEEGRELLEAKNAVLLYLRDTLSILQREMGDVFTLSTHQSHTDLVDSSGDGERGKRPQGIESGLSLSSSEGGARGRKGILISGLDSSDDSSNSSSSSSSKAENEHPDEEDLFLTSFPPWQIALRRLCCLFLDLILLSFPSSDAPLHSSVRVGGSPPPGKHNRDSSIEEELRELSKALKAPVASPGRGVSLRVADMPSEKELEEGSGPASFLTDMLFEVFRHASGKPHPEFCTLHFRLLACRFFKARGLNWRGVREIEGEKFRSALYSFQSACRLDPGYSDAATNLFLLAHRIRTMERENGAGESEDLLRWKDEKRRMKLKAEAAAASPFGIPRALSLSREASSNPPEEDREGELGRFKSGLSVSGDYAMVSGALSAGLSSLSSSASSSNSSPSSSSASSAKGEDLGTSAQAPPNSMVSRTMSLLHDSALVESQDMVERREERERRQQKDTAKAYKRREQMLGGAADGECRQQRLRRLEAFEQLSLAPPMPLPLEEQQEGVAPNLGKDAFLDSTRNETQGSLTAAQLLEKLQRAQSGVTNAVVLVALALRNGWTGEALTVADRTLTRLTALFAECGNPLTAEEILRRKKSSATQPPRIAAVMRLSRKNTKSPAPSPAPPSTHGGEKSSERDTDRQSHSRPESSMVGGCPMAGGWNDGSSTTGCPSNQKDLQRLDNRSCLRDSSGLPIAVFMGLWGVDLLQRVRSRLIEIFSGVNIFALLSPLFNVGPLQLEETAKETGGSLRDILSGLAGDTNDPWLAEVLRKQKAALPQGGAVEAEQGGEGDEGNALVWTVRKEAAEQVLMCTPAVAPTENDPMSFEGSTRPQNLVGDGRDALWKCFAPLQSEIPMESSQVITVGGHFLLLKGGASSVAAFQERRCGANPPPHIKPHMSLLVKVCRDRSSCWILATHPGEVSLAYSPPPGFRFVSLIYRSGALQTFEIPRNKQGIGVLRASGQMGTTWAEADSVPRFGLLSVVGPSGGTVKFGRLLEKRIVNDFFLVAKLKKREERLRGTLNLPVGPATSGGRDGKDGEVEDGKRQRETTHPHGQTESPGHAGAEGGKEKQGQAGNGDGDGDGDPQRPQQVAAPNEDEEDVLNFPLKNEIRDQWNKESKDIVGEDVFVPPHHQAFASARLAIITHTDGRLLGQMEFVLKKVFCDIEAFERGFAEGREEEGSPGGSAATSIAEFDEACLLGGVILWQQQQQNGPGAGTERQMESSPSMICLITTFAAIWFPFDEAVVRCRKPRLKSTERRSPLPNWVVQFPSRAVGCASDPSKRLFAYVDGNLFAHVYATGLTDSSSADAPEVRGGMGDLLFVCRPDPMVRPSLLQRKESKPFTKDTSRHVRDKAHEAHTESAHENEDLDLTHDALRTVVDFFPLPSREDTEFQTDSDTEGEGEGEGERDAKPTEDADPSPEEDISAPLQPDTASALVSDGEVKEESERAPGGLKRKGRHTTRQKSVRLQEAPKFETEKDTEEVEGGDGRRASQSDRRPSRWAAAARMSRVSSNSFIVVPSTSGLRRANTVAEGKHGSGWVPVRPEPPLPGRRDRDANTPSAKARLPWLRFSDGFRLLAVGRGSEIRVFEMDAAWADPNWLSRKLIRSLNLRIPSHLLDPKKAEAGMIDRKAITRAHMRDRRKKKQQMRFRAQKKETGEDERGASTVARKLPLRRLYTGGFAQLMLPPSERAPRLIIGSMKAPKQLLSQGEACPLIPRLTVETLSGSISPQATDFFCGARMFESFILAFGSSGKFSIISCSLLEAPDGKFPLSRVLQQSPAEIESLTGLRFKSGASNARERRRKERGGRKGTQMSDHGITLLSSQLSGVTVDGGGGSALGRSSTAMTISRERTVDESEMGGATRAGTSNGVGGAGGGLAGTGGESARKASGGRSLGKLRGVLVTHLISDGLLLVPADLQSAYSDACANLAAGKPSGLASFVELLAKANREPVPSSRRKYWETAAASSCELPPLGALSRDCHAALWPSLDACEETAEDVSGNGRRAVRRSWLPCYRDFIASESAFDALLAESEKEARGISVALRKNGLTGVLGGKVSDGGIAQTGATQGDDLFSLNAEDKEEKSQDNALASLLSQVAMKEGNRASSRGSTARPSVSPMAAAAAASVSQSEVSAVSRQSGVQVARNLRLTPMAFLRARLRCLESLCKFIKRAAACKESETLLALPEWECEQGQGDLPTPLGLLEAPSGSFLKSRSHAVKLCCVGGIQRRAARVFRAVQWRLAALCSDWRLASLWPRSLTGLLVAQGPWTETENGSSVRKGDCSSLHRQPTLPVCFCGNVYQLSHAQTLDILGPPRPDDGAETLRSAGSTMSLLNSTFTAKAEPKRRNRPAYGRAKSFFPEEKTIDQQLDEGKKQPGSQPPRESHPHQRFVSDLVCDGSGTNLLLSFFSGHVELWKRSETSGTVGASFGLPVEKKADGVNSINEKEKKKERVRGGKQESVPKRRQGDAGVEMGGDFTKQWTILAHPGESPDTRFAPAASKMSSKAPTTTIRMDSIPTSHYGVSVPEGSSGVLLACGASARLFASACRRLVLWTAGEGRRLTTLRWSQRDAGDDVESSTSRPSGNTNKGYSTIEVAPEWADSFARGLVATEDMQTIALHSDTCVFVWHRTVLVSAIPVTGIRAFFFNAKPSSHQTAKSNVDGDAPSPLRMRRAGEPAASGAAAALAALAAFSPAIGGGDSPRRRTSLSPSRRRPSLFGPSGLDPSSLPGGKGKSFSRGAKKIADAFRFREEDWNVPAIEESTRQISAVSLSPSGHALAVCTSQKRICIFLRDLFPGLNNRNEFLSEAHLSEASSATVSALCLAGAARTPASDSQTITRLCALTFGRTPPSVERADYCELLEANKQLDSGAPVHPPETQGSQRKKEALEAEVSNRSVPFFLSCLLLNPTIFASTAPLRWLFVSDAELLVHAGNTLHCWQLRNLLSSQRMMAVKLKQTEVSGRPPAEDQNTSIRDRRRSSASIMTALESLREGSGRISPNILPSQFDGGRGIGSTRSSVSFQPQPPGDGLTAYPIRDSGSPFGSQQMEGLKSLVQALSASQQQILSPPGSPRRRSLAGPRGSVSMNAREKTQGGPRSRLRARSLSPSPPPSNEASAPASPEPHLGLMRRSSAARRSIVTLYGNAAKKAARRKRSKSVGGVLMDAAKKFHRGEMDESSLFEHMRRGSASGMLTLKRRQSLLSSCYIDKIEEDRKMREEGERRLAKIQSELYVAEDEESLRDHQAEPKMEKEKDPLNQSQQNQTEGGAIAAFLGGTRGRESISAGGGARGRGSISAGGGTRGRGRGSVSAGGGGGRASISAAAGGGDVAAVFAQTPPGGLDAPAGSPRENPLKFIARKISVSAASPRGGETASQPVRRGRTGSIAPVGGVPGGFFKGGDPEEDAASRVVSRLTGRLQKTSVRLVLEEADRFFLLNLNDQNSAAPSSIKYLPSQALLMTLQREAVTSHTAVGGDSKSGILTFYQLPPVTDPKKNPLLNTLWEAVAYSSKRRQRLSSSRKKKIKKRGPGAKGGRGAPLALASSPFNAACLNDEKALAFWTPKLFEASTAHLHAGCARPYPSLLPVVFRTTARDLTDFLLVPSADLLVTVRLTALPRMFFPLARENSGGTTGPPGVRGSGGVSVANVPRSIETLGMDRSFNRGMSSQRTPNNASGSVWSPRSISSRTPQGAASVSRRMSLGSRSKSKLMGTSRQSEGKSILLGGTSATGGLNASMRILAEGSRDQAGGDGGFSEVFATSEVELSFVLWDFSEFVLAARDGLARLVAWLNALESQKIPAIGGILRDAKAPSGGRFLSASPHRGVGFLVDEILHILQSEQNAARREEGEGSRAVEIFGKKNADERATEILVSELKDEGLRSIRAWHLSQQSALAKGRQQGTEETMVTPPSKILHLLTGPNRVSPFFQNLLTTVATDVKVKEVEDSDSDDSSSEGDETKAEPQNAKPLMEVLDRKRNRSVHQKPNPAEPMTAMTPTLAVMDSLFKGIAPLGCTASFQKLGVSPRRGRTKSDARISPPSATATAPGGERTNLPGNRRTQRDPLIKEQAQPVTALQPAPCPALASSHKSSRSVAAAMKYMPSDAVAEEWIPLPPVNPPFEVPEPHINPSSPPALNFSSRPSSPSMRGSRPGTAEANEGRESKGLPPSPRCFHLSPSQRHRAASVSLDARPRSEAMHPPSEIDDELSRSGSAEMDPHVLPEEDSRHGWVQEGRERGEARIGGKSPPRASTTAEGRSEERGLLLPETGEDGGGVTVEEWVRTQTRDERSEGQPREESNERMEAKGTDQERKRESSGEIEREQDPDENQYSPYPSHKEEHERDWEGDDQTEEMRIRRRQQTPPRTAPCCSRTAASQTFRHGTCGTATRIEFPFASLPGPQSPSSLAPFVNLRPPPTAPPQRPGTPRAQLVRSFRRSQMYHRLNNQAESIRMRSPPACKYENEDQEDCQSEAEGPVAVDEAITRTGTGGPTPASQTGWRAISTAGGRSTAGAVGGAEALHSSRASRTPMLRALMLNHLYATPPASRSRHTQLIERRGHTSRPQTTGGPGAAARSRRRDLGRSHPDSFRSPTAPHESAQSPGAVPSPHEQFMQTRMPSVAFRLPQRERGSQEGEASLLQSVGACEGNGQKERPGHTGAQGVSEAEQRDSPASGRARSRTKERMVKQTSHRLLQRLRGNRVRRKQQVRGKVEGGGGESDRQSIVTTPFRLYAATPPWLSPEKMRTDGIDTPPEGILLSPQESVSKSHRDVPPSSPLPASLAPSERPPLIETGRDPKGGSIVWREKGGGQKLLRFGTFERARSLGCKRPPPRTTPAFASHRGGENADRRRAFDGMMPSCKGALSPLSGGWRENGDGMTRHEAEFQKSQSPGLDPTACAPAFSQRDSRPKPGRRVAAVSLIGASGSQFCVSVPARGRSLI</sequence>
<feature type="region of interest" description="Disordered" evidence="1">
    <location>
        <begin position="1811"/>
        <end position="1848"/>
    </location>
</feature>
<feature type="region of interest" description="Disordered" evidence="1">
    <location>
        <begin position="4583"/>
        <end position="4887"/>
    </location>
</feature>
<feature type="region of interest" description="Disordered" evidence="1">
    <location>
        <begin position="2962"/>
        <end position="2982"/>
    </location>
</feature>
<feature type="compositionally biased region" description="Acidic residues" evidence="1">
    <location>
        <begin position="1870"/>
        <end position="1883"/>
    </location>
</feature>
<feature type="compositionally biased region" description="Basic and acidic residues" evidence="1">
    <location>
        <begin position="2131"/>
        <end position="2141"/>
    </location>
</feature>
<feature type="compositionally biased region" description="Acidic residues" evidence="1">
    <location>
        <begin position="1894"/>
        <end position="1903"/>
    </location>
</feature>
<feature type="compositionally biased region" description="Basic and acidic residues" evidence="1">
    <location>
        <begin position="1965"/>
        <end position="1977"/>
    </location>
</feature>
<feature type="region of interest" description="Disordered" evidence="1">
    <location>
        <begin position="5278"/>
        <end position="5304"/>
    </location>
</feature>
<feature type="region of interest" description="Disordered" evidence="1">
    <location>
        <begin position="4999"/>
        <end position="5067"/>
    </location>
</feature>
<feature type="region of interest" description="Disordered" evidence="1">
    <location>
        <begin position="1861"/>
        <end position="1984"/>
    </location>
</feature>
<feature type="compositionally biased region" description="Basic and acidic residues" evidence="1">
    <location>
        <begin position="530"/>
        <end position="544"/>
    </location>
</feature>
<feature type="compositionally biased region" description="Basic and acidic residues" evidence="1">
    <location>
        <begin position="371"/>
        <end position="398"/>
    </location>
</feature>
<feature type="compositionally biased region" description="Basic and acidic residues" evidence="1">
    <location>
        <begin position="5035"/>
        <end position="5044"/>
    </location>
</feature>
<dbReference type="EMBL" id="CDMZ01002083">
    <property type="protein sequence ID" value="CUC09942.1"/>
    <property type="molecule type" value="Genomic_DNA"/>
</dbReference>
<feature type="compositionally biased region" description="Acidic residues" evidence="1">
    <location>
        <begin position="132"/>
        <end position="146"/>
    </location>
</feature>
<feature type="compositionally biased region" description="Basic residues" evidence="1">
    <location>
        <begin position="1932"/>
        <end position="1944"/>
    </location>
</feature>
<feature type="compositionally biased region" description="Basic and acidic residues" evidence="1">
    <location>
        <begin position="3710"/>
        <end position="3725"/>
    </location>
</feature>
<feature type="region of interest" description="Disordered" evidence="1">
    <location>
        <begin position="3170"/>
        <end position="3210"/>
    </location>
</feature>
<feature type="region of interest" description="Disordered" evidence="1">
    <location>
        <begin position="2266"/>
        <end position="2294"/>
    </location>
</feature>
<feature type="compositionally biased region" description="Gly residues" evidence="1">
    <location>
        <begin position="4096"/>
        <end position="4108"/>
    </location>
</feature>
<gene>
    <name evidence="2" type="ORF">Cvel_6016.t2.CR1</name>
</gene>
<feature type="region of interest" description="Disordered" evidence="1">
    <location>
        <begin position="465"/>
        <end position="487"/>
    </location>
</feature>
<feature type="compositionally biased region" description="Basic and acidic residues" evidence="1">
    <location>
        <begin position="1884"/>
        <end position="1893"/>
    </location>
</feature>
<feature type="compositionally biased region" description="Polar residues" evidence="1">
    <location>
        <begin position="3051"/>
        <end position="3064"/>
    </location>
</feature>
<feature type="compositionally biased region" description="Basic and acidic residues" evidence="1">
    <location>
        <begin position="924"/>
        <end position="943"/>
    </location>
</feature>
<feature type="compositionally biased region" description="Low complexity" evidence="1">
    <location>
        <begin position="578"/>
        <end position="588"/>
    </location>
</feature>
<feature type="region of interest" description="Disordered" evidence="1">
    <location>
        <begin position="5101"/>
        <end position="5183"/>
    </location>
</feature>
<feature type="compositionally biased region" description="Gly residues" evidence="1">
    <location>
        <begin position="3754"/>
        <end position="3771"/>
    </location>
</feature>
<feature type="compositionally biased region" description="Basic and acidic residues" evidence="1">
    <location>
        <begin position="4675"/>
        <end position="4701"/>
    </location>
</feature>
<feature type="compositionally biased region" description="Basic residues" evidence="1">
    <location>
        <begin position="2278"/>
        <end position="2287"/>
    </location>
</feature>
<feature type="compositionally biased region" description="Low complexity" evidence="1">
    <location>
        <begin position="2970"/>
        <end position="2982"/>
    </location>
</feature>
<feature type="region of interest" description="Disordered" evidence="1">
    <location>
        <begin position="3126"/>
        <end position="3149"/>
    </location>
</feature>
<feature type="region of interest" description="Disordered" evidence="1">
    <location>
        <begin position="2811"/>
        <end position="2863"/>
    </location>
</feature>
<dbReference type="VEuPathDB" id="CryptoDB:Cvel_6016"/>
<feature type="region of interest" description="Disordered" evidence="1">
    <location>
        <begin position="3341"/>
        <end position="3360"/>
    </location>
</feature>
<feature type="region of interest" description="Disordered" evidence="1">
    <location>
        <begin position="2330"/>
        <end position="2353"/>
    </location>
</feature>
<feature type="region of interest" description="Disordered" evidence="1">
    <location>
        <begin position="825"/>
        <end position="846"/>
    </location>
</feature>
<feature type="region of interest" description="Disordered" evidence="1">
    <location>
        <begin position="3431"/>
        <end position="3451"/>
    </location>
</feature>
<evidence type="ECO:0000313" key="2">
    <source>
        <dbReference type="EMBL" id="CUC09942.1"/>
    </source>
</evidence>